<evidence type="ECO:0000259" key="8">
    <source>
        <dbReference type="Pfam" id="PF01757"/>
    </source>
</evidence>
<feature type="domain" description="Acyltransferase 3" evidence="8">
    <location>
        <begin position="6"/>
        <end position="307"/>
    </location>
</feature>
<dbReference type="InterPro" id="IPR002656">
    <property type="entry name" value="Acyl_transf_3_dom"/>
</dbReference>
<evidence type="ECO:0000256" key="2">
    <source>
        <dbReference type="ARBA" id="ARBA00007400"/>
    </source>
</evidence>
<gene>
    <name evidence="9" type="primary">cps1E</name>
    <name evidence="9" type="ORF">CE91St16_21000</name>
</gene>
<keyword evidence="9" id="KW-0808">Transferase</keyword>
<feature type="transmembrane region" description="Helical" evidence="7">
    <location>
        <begin position="131"/>
        <end position="147"/>
    </location>
</feature>
<evidence type="ECO:0000256" key="3">
    <source>
        <dbReference type="ARBA" id="ARBA00022475"/>
    </source>
</evidence>
<feature type="transmembrane region" description="Helical" evidence="7">
    <location>
        <begin position="232"/>
        <end position="250"/>
    </location>
</feature>
<dbReference type="Pfam" id="PF01757">
    <property type="entry name" value="Acyl_transf_3"/>
    <property type="match status" value="1"/>
</dbReference>
<comment type="caution">
    <text evidence="9">The sequence shown here is derived from an EMBL/GenBank/DDBJ whole genome shotgun (WGS) entry which is preliminary data.</text>
</comment>
<comment type="subcellular location">
    <subcellularLocation>
        <location evidence="1">Cell membrane</location>
        <topology evidence="1">Multi-pass membrane protein</topology>
    </subcellularLocation>
</comment>
<dbReference type="EMBL" id="BQOL01000001">
    <property type="protein sequence ID" value="GKI19192.1"/>
    <property type="molecule type" value="Genomic_DNA"/>
</dbReference>
<dbReference type="GO" id="GO:0005886">
    <property type="term" value="C:plasma membrane"/>
    <property type="evidence" value="ECO:0007669"/>
    <property type="project" value="UniProtKB-SubCell"/>
</dbReference>
<keyword evidence="6 7" id="KW-0472">Membrane</keyword>
<evidence type="ECO:0000256" key="1">
    <source>
        <dbReference type="ARBA" id="ARBA00004651"/>
    </source>
</evidence>
<comment type="similarity">
    <text evidence="2">Belongs to the acyltransferase 3 family.</text>
</comment>
<keyword evidence="9" id="KW-0012">Acyltransferase</keyword>
<keyword evidence="5 7" id="KW-1133">Transmembrane helix</keyword>
<reference evidence="9" key="1">
    <citation type="submission" date="2022-01" db="EMBL/GenBank/DDBJ databases">
        <title>Novel bile acid biosynthetic pathways are enriched in the microbiome of centenarians.</title>
        <authorList>
            <person name="Sato Y."/>
            <person name="Atarashi K."/>
            <person name="Plichta R.D."/>
            <person name="Arai Y."/>
            <person name="Sasajima S."/>
            <person name="Kearney M.S."/>
            <person name="Suda W."/>
            <person name="Takeshita K."/>
            <person name="Sasaki T."/>
            <person name="Okamoto S."/>
            <person name="Skelly N.A."/>
            <person name="Okamura Y."/>
            <person name="Vlamakis H."/>
            <person name="Li Y."/>
            <person name="Tanoue T."/>
            <person name="Takei H."/>
            <person name="Nittono H."/>
            <person name="Narushima S."/>
            <person name="Irie J."/>
            <person name="Itoh H."/>
            <person name="Moriya K."/>
            <person name="Sugiura Y."/>
            <person name="Suematsu M."/>
            <person name="Moritoki N."/>
            <person name="Shibata S."/>
            <person name="Littman R.D."/>
            <person name="Fischbach A.M."/>
            <person name="Uwamino Y."/>
            <person name="Inoue T."/>
            <person name="Honda A."/>
            <person name="Hattori M."/>
            <person name="Murai T."/>
            <person name="Xavier J.R."/>
            <person name="Hirose N."/>
            <person name="Honda K."/>
        </authorList>
    </citation>
    <scope>NUCLEOTIDE SEQUENCE</scope>
    <source>
        <strain evidence="9">CE91-St16</strain>
    </source>
</reference>
<evidence type="ECO:0000256" key="6">
    <source>
        <dbReference type="ARBA" id="ARBA00023136"/>
    </source>
</evidence>
<dbReference type="PANTHER" id="PTHR40074:SF2">
    <property type="entry name" value="O-ACETYLTRANSFERASE WECH"/>
    <property type="match status" value="1"/>
</dbReference>
<keyword evidence="4 7" id="KW-0812">Transmembrane</keyword>
<feature type="transmembrane region" description="Helical" evidence="7">
    <location>
        <begin position="286"/>
        <end position="306"/>
    </location>
</feature>
<dbReference type="AlphaFoldDB" id="A0AA37KS88"/>
<keyword evidence="3" id="KW-1003">Cell membrane</keyword>
<dbReference type="PANTHER" id="PTHR40074">
    <property type="entry name" value="O-ACETYLTRANSFERASE WECH"/>
    <property type="match status" value="1"/>
</dbReference>
<dbReference type="GO" id="GO:0009246">
    <property type="term" value="P:enterobacterial common antigen biosynthetic process"/>
    <property type="evidence" value="ECO:0007669"/>
    <property type="project" value="TreeGrafter"/>
</dbReference>
<feature type="transmembrane region" description="Helical" evidence="7">
    <location>
        <begin position="262"/>
        <end position="280"/>
    </location>
</feature>
<sequence length="324" mass="37335">MAINRINWLSVLQGWSMLLVVIGHVTLTNVFQDPETPVSAEIERIIYSFHMPLFMFISGFLFYLTKIGRNKRYVETIGDKAKRLLIPYAAFTCATFFLKYAFNPLMRRPVDFSWSEILDIVTFRSNPLAEMWFISTLFVLFLFFPIYKWSLGGKMKSVLMFCAALLIYFFFPKDIELFCISYASSYLLFFYTGILISKYGGGKFLDTPVLLWCCTALMVGCSLYPGIPLLNIFVGIFFSLTLCMFLSRHLPGLFGSFREYTFQIFLMGIFFQIAIRFIYARLGMAGLYWPLYVVSILLALYMPVLISKAIRKTGSKALARCFGL</sequence>
<accession>A0AA37KS88</accession>
<evidence type="ECO:0000313" key="9">
    <source>
        <dbReference type="EMBL" id="GKI19192.1"/>
    </source>
</evidence>
<evidence type="ECO:0000256" key="5">
    <source>
        <dbReference type="ARBA" id="ARBA00022989"/>
    </source>
</evidence>
<feature type="transmembrane region" description="Helical" evidence="7">
    <location>
        <begin position="85"/>
        <end position="102"/>
    </location>
</feature>
<feature type="transmembrane region" description="Helical" evidence="7">
    <location>
        <begin position="7"/>
        <end position="25"/>
    </location>
</feature>
<feature type="transmembrane region" description="Helical" evidence="7">
    <location>
        <begin position="209"/>
        <end position="226"/>
    </location>
</feature>
<evidence type="ECO:0000313" key="10">
    <source>
        <dbReference type="Proteomes" id="UP001055105"/>
    </source>
</evidence>
<feature type="transmembrane region" description="Helical" evidence="7">
    <location>
        <begin position="177"/>
        <end position="197"/>
    </location>
</feature>
<name>A0AA37KS88_9BACT</name>
<protein>
    <submittedName>
        <fullName evidence="9">Acyltransferase/acetyltransferase</fullName>
    </submittedName>
</protein>
<dbReference type="GO" id="GO:0016413">
    <property type="term" value="F:O-acetyltransferase activity"/>
    <property type="evidence" value="ECO:0007669"/>
    <property type="project" value="TreeGrafter"/>
</dbReference>
<organism evidence="9 10">
    <name type="scientific">Alistipes finegoldii</name>
    <dbReference type="NCBI Taxonomy" id="214856"/>
    <lineage>
        <taxon>Bacteria</taxon>
        <taxon>Pseudomonadati</taxon>
        <taxon>Bacteroidota</taxon>
        <taxon>Bacteroidia</taxon>
        <taxon>Bacteroidales</taxon>
        <taxon>Rikenellaceae</taxon>
        <taxon>Alistipes</taxon>
    </lineage>
</organism>
<dbReference type="RefSeq" id="WP_244076593.1">
    <property type="nucleotide sequence ID" value="NZ_AP025581.1"/>
</dbReference>
<evidence type="ECO:0000256" key="7">
    <source>
        <dbReference type="SAM" id="Phobius"/>
    </source>
</evidence>
<dbReference type="Proteomes" id="UP001055105">
    <property type="component" value="Unassembled WGS sequence"/>
</dbReference>
<feature type="transmembrane region" description="Helical" evidence="7">
    <location>
        <begin position="45"/>
        <end position="64"/>
    </location>
</feature>
<feature type="transmembrane region" description="Helical" evidence="7">
    <location>
        <begin position="154"/>
        <end position="171"/>
    </location>
</feature>
<proteinExistence type="inferred from homology"/>
<evidence type="ECO:0000256" key="4">
    <source>
        <dbReference type="ARBA" id="ARBA00022692"/>
    </source>
</evidence>